<evidence type="ECO:0000313" key="3">
    <source>
        <dbReference type="EMBL" id="GAA3194389.1"/>
    </source>
</evidence>
<evidence type="ECO:0000259" key="1">
    <source>
        <dbReference type="Pfam" id="PF01609"/>
    </source>
</evidence>
<dbReference type="InterPro" id="IPR002559">
    <property type="entry name" value="Transposase_11"/>
</dbReference>
<dbReference type="Pfam" id="PF01609">
    <property type="entry name" value="DDE_Tnp_1"/>
    <property type="match status" value="1"/>
</dbReference>
<accession>A0ABP6Q2K7</accession>
<comment type="caution">
    <text evidence="3">The sequence shown here is derived from an EMBL/GenBank/DDBJ whole genome shotgun (WGS) entry which is preliminary data.</text>
</comment>
<dbReference type="Proteomes" id="UP001501237">
    <property type="component" value="Unassembled WGS sequence"/>
</dbReference>
<keyword evidence="4" id="KW-1185">Reference proteome</keyword>
<evidence type="ECO:0000259" key="2">
    <source>
        <dbReference type="Pfam" id="PF13340"/>
    </source>
</evidence>
<protein>
    <submittedName>
        <fullName evidence="3">IS5 family transposase</fullName>
    </submittedName>
</protein>
<dbReference type="PANTHER" id="PTHR30007:SF0">
    <property type="entry name" value="TRANSPOSASE"/>
    <property type="match status" value="1"/>
</dbReference>
<dbReference type="EMBL" id="BAAAUV010000001">
    <property type="protein sequence ID" value="GAA3194389.1"/>
    <property type="molecule type" value="Genomic_DNA"/>
</dbReference>
<feature type="domain" description="Insertion element IS402-like" evidence="2">
    <location>
        <begin position="10"/>
        <end position="82"/>
    </location>
</feature>
<sequence length="276" mass="31809">MRCPTYPSDLTDAQWALIEPLLPAAHWDGRKEKHPRRDIVDAILYVNQTGCAWRYLPVDFPPWQTVYWHFQRWEERRVTEKIVDVVRRRLRQDLDRDPEPSAAVMDSQTVDAADTVGADTRGYDAGKKINGRKRFIITDTQGLLLAVMVRPASVQDRTGATSLLLGLVLFFSCRTVFADQGFSGRLVTWAADVLRLTLHIIGKPPGQKGFQVHPRRWVIERTNGWLLLRRRLARDYERHPTTSEALIRWAAIDQITRRITRGHPATRPGPRPLEHL</sequence>
<dbReference type="PANTHER" id="PTHR30007">
    <property type="entry name" value="PHP DOMAIN PROTEIN"/>
    <property type="match status" value="1"/>
</dbReference>
<gene>
    <name evidence="3" type="ORF">GCM10010468_04170</name>
</gene>
<organism evidence="3 4">
    <name type="scientific">Actinocorallia longicatena</name>
    <dbReference type="NCBI Taxonomy" id="111803"/>
    <lineage>
        <taxon>Bacteria</taxon>
        <taxon>Bacillati</taxon>
        <taxon>Actinomycetota</taxon>
        <taxon>Actinomycetes</taxon>
        <taxon>Streptosporangiales</taxon>
        <taxon>Thermomonosporaceae</taxon>
        <taxon>Actinocorallia</taxon>
    </lineage>
</organism>
<proteinExistence type="predicted"/>
<reference evidence="4" key="1">
    <citation type="journal article" date="2019" name="Int. J. Syst. Evol. Microbiol.">
        <title>The Global Catalogue of Microorganisms (GCM) 10K type strain sequencing project: providing services to taxonomists for standard genome sequencing and annotation.</title>
        <authorList>
            <consortium name="The Broad Institute Genomics Platform"/>
            <consortium name="The Broad Institute Genome Sequencing Center for Infectious Disease"/>
            <person name="Wu L."/>
            <person name="Ma J."/>
        </authorList>
    </citation>
    <scope>NUCLEOTIDE SEQUENCE [LARGE SCALE GENOMIC DNA]</scope>
    <source>
        <strain evidence="4">JCM 9377</strain>
    </source>
</reference>
<dbReference type="RefSeq" id="WP_344821436.1">
    <property type="nucleotide sequence ID" value="NZ_BAAAUV010000001.1"/>
</dbReference>
<name>A0ABP6Q2K7_9ACTN</name>
<dbReference type="InterPro" id="IPR025161">
    <property type="entry name" value="IS402-like_dom"/>
</dbReference>
<evidence type="ECO:0000313" key="4">
    <source>
        <dbReference type="Proteomes" id="UP001501237"/>
    </source>
</evidence>
<feature type="domain" description="Transposase IS4-like" evidence="1">
    <location>
        <begin position="99"/>
        <end position="249"/>
    </location>
</feature>
<dbReference type="NCBIfam" id="NF033580">
    <property type="entry name" value="transpos_IS5_3"/>
    <property type="match status" value="1"/>
</dbReference>
<dbReference type="Pfam" id="PF13340">
    <property type="entry name" value="DUF4096"/>
    <property type="match status" value="1"/>
</dbReference>